<proteinExistence type="inferred from homology"/>
<evidence type="ECO:0000256" key="5">
    <source>
        <dbReference type="RuleBase" id="RU366019"/>
    </source>
</evidence>
<dbReference type="PANTHER" id="PTHR12670:SF1">
    <property type="entry name" value="NEUTRAL CERAMIDASE"/>
    <property type="match status" value="1"/>
</dbReference>
<keyword evidence="5" id="KW-0746">Sphingolipid metabolism</keyword>
<dbReference type="GO" id="GO:0046514">
    <property type="term" value="P:ceramide catabolic process"/>
    <property type="evidence" value="ECO:0007669"/>
    <property type="project" value="InterPro"/>
</dbReference>
<protein>
    <recommendedName>
        <fullName evidence="5">Neutral ceramidase</fullName>
        <ecNumber evidence="5">3.5.1.23</ecNumber>
    </recommendedName>
</protein>
<evidence type="ECO:0000259" key="7">
    <source>
        <dbReference type="Pfam" id="PF04734"/>
    </source>
</evidence>
<dbReference type="Pfam" id="PF17048">
    <property type="entry name" value="Ceramidse_alk_C"/>
    <property type="match status" value="1"/>
</dbReference>
<feature type="binding site" evidence="4">
    <location>
        <position position="419"/>
    </location>
    <ligand>
        <name>Zn(2+)</name>
        <dbReference type="ChEBI" id="CHEBI:29105"/>
    </ligand>
</feature>
<dbReference type="PANTHER" id="PTHR12670">
    <property type="entry name" value="CERAMIDASE"/>
    <property type="match status" value="1"/>
</dbReference>
<dbReference type="InterPro" id="IPR031329">
    <property type="entry name" value="NEUT/ALK_ceramidase_N"/>
</dbReference>
<feature type="active site" description="Nucleophile" evidence="3">
    <location>
        <position position="260"/>
    </location>
</feature>
<evidence type="ECO:0000256" key="1">
    <source>
        <dbReference type="ARBA" id="ARBA00009835"/>
    </source>
</evidence>
<evidence type="ECO:0000313" key="9">
    <source>
        <dbReference type="EMBL" id="EAY31747.1"/>
    </source>
</evidence>
<feature type="binding site" evidence="4">
    <location>
        <position position="104"/>
    </location>
    <ligand>
        <name>Zn(2+)</name>
        <dbReference type="ChEBI" id="CHEBI:29105"/>
    </ligand>
</feature>
<evidence type="ECO:0000256" key="3">
    <source>
        <dbReference type="PIRSR" id="PIRSR606823-1"/>
    </source>
</evidence>
<evidence type="ECO:0000256" key="6">
    <source>
        <dbReference type="SAM" id="MobiDB-lite"/>
    </source>
</evidence>
<comment type="similarity">
    <text evidence="1 5">Belongs to the neutral ceramidase family.</text>
</comment>
<dbReference type="InterPro" id="IPR038445">
    <property type="entry name" value="NCDase_C_sf"/>
</dbReference>
<feature type="domain" description="Neutral/alkaline non-lysosomal ceramidase C-terminal" evidence="8">
    <location>
        <begin position="487"/>
        <end position="648"/>
    </location>
</feature>
<comment type="cofactor">
    <cofactor evidence="4">
        <name>Zn(2+)</name>
        <dbReference type="ChEBI" id="CHEBI:29105"/>
    </cofactor>
    <text evidence="4">Binds 1 zinc ion per subunit.</text>
</comment>
<accession>A1ZDK8</accession>
<dbReference type="GO" id="GO:0005576">
    <property type="term" value="C:extracellular region"/>
    <property type="evidence" value="ECO:0007669"/>
    <property type="project" value="TreeGrafter"/>
</dbReference>
<dbReference type="AlphaFoldDB" id="A1ZDK8"/>
<comment type="caution">
    <text evidence="9">The sequence shown here is derived from an EMBL/GenBank/DDBJ whole genome shotgun (WGS) entry which is preliminary data.</text>
</comment>
<dbReference type="EMBL" id="AAWS01000002">
    <property type="protein sequence ID" value="EAY31747.1"/>
    <property type="molecule type" value="Genomic_DNA"/>
</dbReference>
<evidence type="ECO:0000256" key="2">
    <source>
        <dbReference type="ARBA" id="ARBA00022801"/>
    </source>
</evidence>
<feature type="binding site" evidence="4">
    <location>
        <position position="210"/>
    </location>
    <ligand>
        <name>Zn(2+)</name>
        <dbReference type="ChEBI" id="CHEBI:29105"/>
    </ligand>
</feature>
<gene>
    <name evidence="9" type="ORF">M23134_05253</name>
</gene>
<keyword evidence="2 5" id="KW-0378">Hydrolase</keyword>
<dbReference type="GO" id="GO:0016020">
    <property type="term" value="C:membrane"/>
    <property type="evidence" value="ECO:0007669"/>
    <property type="project" value="GOC"/>
</dbReference>
<evidence type="ECO:0000256" key="4">
    <source>
        <dbReference type="PIRSR" id="PIRSR606823-2"/>
    </source>
</evidence>
<dbReference type="GO" id="GO:0046872">
    <property type="term" value="F:metal ion binding"/>
    <property type="evidence" value="ECO:0007669"/>
    <property type="project" value="UniProtKB-KW"/>
</dbReference>
<feature type="domain" description="Neutral/alkaline non-lysosomal ceramidase N-terminal" evidence="7">
    <location>
        <begin position="13"/>
        <end position="484"/>
    </location>
</feature>
<keyword evidence="4" id="KW-0479">Metal-binding</keyword>
<evidence type="ECO:0000259" key="8">
    <source>
        <dbReference type="Pfam" id="PF17048"/>
    </source>
</evidence>
<dbReference type="GO" id="GO:0017040">
    <property type="term" value="F:N-acylsphingosine amidohydrolase activity"/>
    <property type="evidence" value="ECO:0007669"/>
    <property type="project" value="UniProtKB-UniRule"/>
</dbReference>
<evidence type="ECO:0000313" key="10">
    <source>
        <dbReference type="Proteomes" id="UP000004095"/>
    </source>
</evidence>
<dbReference type="InterPro" id="IPR031331">
    <property type="entry name" value="NEUT/ALK_ceramidase_C"/>
</dbReference>
<keyword evidence="10" id="KW-1185">Reference proteome</keyword>
<dbReference type="Pfam" id="PF04734">
    <property type="entry name" value="Ceramidase_alk"/>
    <property type="match status" value="1"/>
</dbReference>
<name>A1ZDK8_MICM2</name>
<dbReference type="GO" id="GO:0042759">
    <property type="term" value="P:long-chain fatty acid biosynthetic process"/>
    <property type="evidence" value="ECO:0007669"/>
    <property type="project" value="TreeGrafter"/>
</dbReference>
<keyword evidence="5" id="KW-0443">Lipid metabolism</keyword>
<comment type="catalytic activity">
    <reaction evidence="5">
        <text>an N-acylsphing-4-enine + H2O = sphing-4-enine + a fatty acid</text>
        <dbReference type="Rhea" id="RHEA:20856"/>
        <dbReference type="ChEBI" id="CHEBI:15377"/>
        <dbReference type="ChEBI" id="CHEBI:28868"/>
        <dbReference type="ChEBI" id="CHEBI:52639"/>
        <dbReference type="ChEBI" id="CHEBI:57756"/>
        <dbReference type="EC" id="3.5.1.23"/>
    </reaction>
</comment>
<dbReference type="GO" id="GO:0046512">
    <property type="term" value="P:sphingosine biosynthetic process"/>
    <property type="evidence" value="ECO:0007669"/>
    <property type="project" value="TreeGrafter"/>
</dbReference>
<organism evidence="9 10">
    <name type="scientific">Microscilla marina ATCC 23134</name>
    <dbReference type="NCBI Taxonomy" id="313606"/>
    <lineage>
        <taxon>Bacteria</taxon>
        <taxon>Pseudomonadati</taxon>
        <taxon>Bacteroidota</taxon>
        <taxon>Cytophagia</taxon>
        <taxon>Cytophagales</taxon>
        <taxon>Microscillaceae</taxon>
        <taxon>Microscilla</taxon>
    </lineage>
</organism>
<sequence length="649" mass="71170">MQLSLSYGQNNNYLIGVGIYDVTGQIAETNCGGYAQLLHRNKGIRDRQYARAYVMQEPNGSPAVFVCIDKWAVSQAVNLAVIQKLKSKYGGLFSDANVVISATHTHLASAGYSHYSLYNTSTGGFWKPNYDNLVNGIFNAIVRANENKAPGRIYYNKGSLTNASINRSLGAYQQNADVDKYAHSIDDEMTVLKFVQGNQEVGMISWFAVHPTSLSGNYKHNSADNKGFAALTFERMKNSSYATSGAFVAAFANSNAGDMSPNLHLPPANDHRSNATGPGSNEEESTKIIGSRQFQKALSLYNNAHIQLTGSIKVASRYNDFSNLLVAPEFTNGQFQTTCKAALGMSFMAGAEDWRSGISREGITKDADYGLAIDRCHGEKPLAPFFFIGSNDNNPGAPKILSTTLMKIGQLGILAAPAEFTIMAGRRSRETVQSVAGTGLEHLVFAGYSDAYAGYVTTREEYASQQYEGASTHFGPWTLAAYRQEFKRLATKIANPAASPWGNSTAPQPPVKSAPLNMAAHIFFDDKPLFKSFGDVHKNTSSHYAKGSTAKVVFWGAHPNNDLKTNSTYLTVERWNGSSWQAVYYDRDPITKLTWDRNGVANSHITVEWCIPANEASGYYRIRHFGKWKNGFTGKLKNYTGTSRSFLVN</sequence>
<dbReference type="Proteomes" id="UP000004095">
    <property type="component" value="Unassembled WGS sequence"/>
</dbReference>
<dbReference type="InterPro" id="IPR006823">
    <property type="entry name" value="Ceramidase_alk"/>
</dbReference>
<feature type="region of interest" description="Disordered" evidence="6">
    <location>
        <begin position="260"/>
        <end position="285"/>
    </location>
</feature>
<dbReference type="Gene3D" id="2.60.40.2300">
    <property type="entry name" value="Neutral/alkaline non-lysosomal ceramidase, C-terminal domain"/>
    <property type="match status" value="1"/>
</dbReference>
<dbReference type="eggNOG" id="ENOG502Z84X">
    <property type="taxonomic scope" value="Bacteria"/>
</dbReference>
<feature type="binding site" evidence="4">
    <location>
        <position position="455"/>
    </location>
    <ligand>
        <name>Zn(2+)</name>
        <dbReference type="ChEBI" id="CHEBI:29105"/>
    </ligand>
</feature>
<keyword evidence="4" id="KW-0862">Zinc</keyword>
<dbReference type="EC" id="3.5.1.23" evidence="5"/>
<reference evidence="9 10" key="1">
    <citation type="submission" date="2007-01" db="EMBL/GenBank/DDBJ databases">
        <authorList>
            <person name="Haygood M."/>
            <person name="Podell S."/>
            <person name="Anderson C."/>
            <person name="Hopkinson B."/>
            <person name="Roe K."/>
            <person name="Barbeau K."/>
            <person name="Gaasterland T."/>
            <person name="Ferriera S."/>
            <person name="Johnson J."/>
            <person name="Kravitz S."/>
            <person name="Beeson K."/>
            <person name="Sutton G."/>
            <person name="Rogers Y.-H."/>
            <person name="Friedman R."/>
            <person name="Frazier M."/>
            <person name="Venter J.C."/>
        </authorList>
    </citation>
    <scope>NUCLEOTIDE SEQUENCE [LARGE SCALE GENOMIC DNA]</scope>
    <source>
        <strain evidence="9 10">ATCC 23134</strain>
    </source>
</reference>